<protein>
    <recommendedName>
        <fullName evidence="6">Fimbrial-type adhesion domain-containing protein</fullName>
    </recommendedName>
</protein>
<dbReference type="Pfam" id="PF00419">
    <property type="entry name" value="Fimbrial"/>
    <property type="match status" value="1"/>
</dbReference>
<dbReference type="Proteomes" id="UP000704738">
    <property type="component" value="Unassembled WGS sequence"/>
</dbReference>
<sequence>MSTFGCTAPRPIAFVACALALGLLASEAEAKCEWAAGSTPYMPFEFDTTSTPMWVPLDAEIGRVIADLDFNIGNRNAAELRCFYEDSPLTTISMPTSTAITPGVPVRGHRFADNVLRTNIDGIGAIITMGRPYDGTADNFFTSDDGSQTIPYKGTMRTNTPLNNSLNRMRGNVKLIKTGPIAPGEHVIDKEMFHGITNDKGRVMDFTLKGRVHTAYCTALGKPISTAPVKFSDHTLADFTGPGPVGREVDFNIKLNGCMDHDTAPTAFAYIELDGTNGSSVVDATRGIFSLGTGSTAEGFGIQVRHGDGRELPLQQAVPVKRLNAPEVQLDFKARYWQLDNTVKDGQVNAALNFTITYR</sequence>
<dbReference type="Gene3D" id="2.60.40.1090">
    <property type="entry name" value="Fimbrial-type adhesion domain"/>
    <property type="match status" value="1"/>
</dbReference>
<name>A0ABD6NBD8_9PSED</name>
<keyword evidence="4" id="KW-0281">Fimbrium</keyword>
<keyword evidence="3 5" id="KW-0732">Signal</keyword>
<feature type="domain" description="Fimbrial-type adhesion" evidence="6">
    <location>
        <begin position="209"/>
        <end position="358"/>
    </location>
</feature>
<evidence type="ECO:0000313" key="8">
    <source>
        <dbReference type="Proteomes" id="UP000704738"/>
    </source>
</evidence>
<feature type="chain" id="PRO_5044821184" description="Fimbrial-type adhesion domain-containing protein" evidence="5">
    <location>
        <begin position="31"/>
        <end position="359"/>
    </location>
</feature>
<evidence type="ECO:0000256" key="1">
    <source>
        <dbReference type="ARBA" id="ARBA00004561"/>
    </source>
</evidence>
<dbReference type="SUPFAM" id="SSF49401">
    <property type="entry name" value="Bacterial adhesins"/>
    <property type="match status" value="1"/>
</dbReference>
<reference evidence="7 8" key="1">
    <citation type="submission" date="2018-06" db="EMBL/GenBank/DDBJ databases">
        <title>Bacteria isolated from soil of Wuhan.</title>
        <authorList>
            <person name="Xiang W."/>
            <person name="Huang C."/>
        </authorList>
    </citation>
    <scope>NUCLEOTIDE SEQUENCE [LARGE SCALE GENOMIC DNA]</scope>
    <source>
        <strain evidence="8">xwS4</strain>
    </source>
</reference>
<dbReference type="Gene3D" id="2.60.40.3310">
    <property type="match status" value="1"/>
</dbReference>
<evidence type="ECO:0000256" key="4">
    <source>
        <dbReference type="ARBA" id="ARBA00023263"/>
    </source>
</evidence>
<dbReference type="InterPro" id="IPR000259">
    <property type="entry name" value="Adhesion_dom_fimbrial"/>
</dbReference>
<evidence type="ECO:0000313" key="7">
    <source>
        <dbReference type="EMBL" id="NWL45510.1"/>
    </source>
</evidence>
<evidence type="ECO:0000256" key="5">
    <source>
        <dbReference type="SAM" id="SignalP"/>
    </source>
</evidence>
<dbReference type="EMBL" id="QJRE01000096">
    <property type="protein sequence ID" value="NWL45510.1"/>
    <property type="molecule type" value="Genomic_DNA"/>
</dbReference>
<dbReference type="PANTHER" id="PTHR33420:SF3">
    <property type="entry name" value="FIMBRIAL SUBUNIT ELFA"/>
    <property type="match status" value="1"/>
</dbReference>
<dbReference type="RefSeq" id="WP_179052579.1">
    <property type="nucleotide sequence ID" value="NZ_QJRE01000096.1"/>
</dbReference>
<accession>A0ABD6NBD8</accession>
<organism evidence="7 8">
    <name type="scientific">Pseudomonas hunanensis</name>
    <dbReference type="NCBI Taxonomy" id="1247546"/>
    <lineage>
        <taxon>Bacteria</taxon>
        <taxon>Pseudomonadati</taxon>
        <taxon>Pseudomonadota</taxon>
        <taxon>Gammaproteobacteria</taxon>
        <taxon>Pseudomonadales</taxon>
        <taxon>Pseudomonadaceae</taxon>
        <taxon>Pseudomonas</taxon>
    </lineage>
</organism>
<comment type="similarity">
    <text evidence="2">Belongs to the fimbrial protein family.</text>
</comment>
<gene>
    <name evidence="7" type="ORF">DM819_06420</name>
</gene>
<proteinExistence type="inferred from homology"/>
<comment type="subcellular location">
    <subcellularLocation>
        <location evidence="1">Fimbrium</location>
    </subcellularLocation>
</comment>
<dbReference type="PANTHER" id="PTHR33420">
    <property type="entry name" value="FIMBRIAL SUBUNIT ELFA-RELATED"/>
    <property type="match status" value="1"/>
</dbReference>
<feature type="signal peptide" evidence="5">
    <location>
        <begin position="1"/>
        <end position="30"/>
    </location>
</feature>
<evidence type="ECO:0000259" key="6">
    <source>
        <dbReference type="Pfam" id="PF00419"/>
    </source>
</evidence>
<dbReference type="GO" id="GO:0009289">
    <property type="term" value="C:pilus"/>
    <property type="evidence" value="ECO:0007669"/>
    <property type="project" value="UniProtKB-SubCell"/>
</dbReference>
<evidence type="ECO:0000256" key="2">
    <source>
        <dbReference type="ARBA" id="ARBA00006671"/>
    </source>
</evidence>
<dbReference type="InterPro" id="IPR008966">
    <property type="entry name" value="Adhesion_dom_sf"/>
</dbReference>
<dbReference type="AlphaFoldDB" id="A0ABD6NBD8"/>
<dbReference type="InterPro" id="IPR050263">
    <property type="entry name" value="Bact_Fimbrial_Adh_Pro"/>
</dbReference>
<evidence type="ECO:0000256" key="3">
    <source>
        <dbReference type="ARBA" id="ARBA00022729"/>
    </source>
</evidence>
<dbReference type="InterPro" id="IPR036937">
    <property type="entry name" value="Adhesion_dom_fimbrial_sf"/>
</dbReference>
<comment type="caution">
    <text evidence="7">The sequence shown here is derived from an EMBL/GenBank/DDBJ whole genome shotgun (WGS) entry which is preliminary data.</text>
</comment>